<dbReference type="SUPFAM" id="SSF75304">
    <property type="entry name" value="Amidase signature (AS) enzymes"/>
    <property type="match status" value="1"/>
</dbReference>
<comment type="similarity">
    <text evidence="2">Belongs to the amidase family.</text>
</comment>
<dbReference type="InterPro" id="IPR023631">
    <property type="entry name" value="Amidase_dom"/>
</dbReference>
<dbReference type="PROSITE" id="PS00571">
    <property type="entry name" value="AMIDASES"/>
    <property type="match status" value="1"/>
</dbReference>
<dbReference type="Proteomes" id="UP001479933">
    <property type="component" value="Chromosome"/>
</dbReference>
<dbReference type="InterPro" id="IPR000120">
    <property type="entry name" value="Amidase"/>
</dbReference>
<dbReference type="InterPro" id="IPR036928">
    <property type="entry name" value="AS_sf"/>
</dbReference>
<keyword evidence="6" id="KW-1185">Reference proteome</keyword>
<gene>
    <name evidence="5" type="ORF">RVF87_06665</name>
</gene>
<dbReference type="GO" id="GO:0004040">
    <property type="term" value="F:amidase activity"/>
    <property type="evidence" value="ECO:0007669"/>
    <property type="project" value="UniProtKB-EC"/>
</dbReference>
<reference evidence="5 6" key="1">
    <citation type="journal article" date="2023" name="Virus Evol.">
        <title>Computational host range prediction-The good, the bad, and the ugly.</title>
        <authorList>
            <person name="Howell A.A."/>
            <person name="Versoza C.J."/>
            <person name="Pfeifer S.P."/>
        </authorList>
    </citation>
    <scope>NUCLEOTIDE SEQUENCE [LARGE SCALE GENOMIC DNA]</scope>
    <source>
        <strain evidence="5 6">1610/1b</strain>
    </source>
</reference>
<comment type="catalytic activity">
    <reaction evidence="1">
        <text>a monocarboxylic acid amide + H2O = a monocarboxylate + NH4(+)</text>
        <dbReference type="Rhea" id="RHEA:12020"/>
        <dbReference type="ChEBI" id="CHEBI:15377"/>
        <dbReference type="ChEBI" id="CHEBI:28938"/>
        <dbReference type="ChEBI" id="CHEBI:35757"/>
        <dbReference type="ChEBI" id="CHEBI:83628"/>
        <dbReference type="EC" id="3.5.1.4"/>
    </reaction>
</comment>
<organism evidence="5 6">
    <name type="scientific">Gordonia hydrophobica</name>
    <dbReference type="NCBI Taxonomy" id="40516"/>
    <lineage>
        <taxon>Bacteria</taxon>
        <taxon>Bacillati</taxon>
        <taxon>Actinomycetota</taxon>
        <taxon>Actinomycetes</taxon>
        <taxon>Mycobacteriales</taxon>
        <taxon>Gordoniaceae</taxon>
        <taxon>Gordonia</taxon>
    </lineage>
</organism>
<dbReference type="PANTHER" id="PTHR11895">
    <property type="entry name" value="TRANSAMIDASE"/>
    <property type="match status" value="1"/>
</dbReference>
<dbReference type="Gene3D" id="3.90.1300.10">
    <property type="entry name" value="Amidase signature (AS) domain"/>
    <property type="match status" value="1"/>
</dbReference>
<evidence type="ECO:0000313" key="5">
    <source>
        <dbReference type="EMBL" id="WYY08736.1"/>
    </source>
</evidence>
<evidence type="ECO:0000256" key="2">
    <source>
        <dbReference type="ARBA" id="ARBA00009199"/>
    </source>
</evidence>
<sequence>MPGDIDSLAGSAEAIAAGSVSSVELVSRALDRAERAQPSLNAFRELYPERALHAAARADAQRAAGRAAPLLGVPVGIKDDMDLDGAPSRHGCAGNFHPRQYSSESVRRLESAGAIIIGKTNLPEFGQWPFTEGVFGSTRNPWNLRHTPGGSSGGSASAVSAGIVHGALGSDGAGSVRIPAAWTGLVGIKPHRGRLSTAPDDSPFYGLTCFGPLARTVGDAALLLTAATGGDDLFPTTIRVALQRRDPGRLRVGLSLNPPFSGYTVRLHPDVRRAVERIAYTLDGLGHEVVPIDAPYRLMGVGFLPRSLRGIADLSRTVPDIELLDPRTRANARIGELLPSLATEFATISEGIARRRFSQVFKTVDVLLTPTTATAPPEVGSFDDLSNAETDRQMIAAAPYCWPWNVLGWPAVNIPAGLTPSGLPVGAQLLGASRSEPLLVELAAQLEGLEQWQLRRPPAAQGA</sequence>
<protein>
    <recommendedName>
        <fullName evidence="3">amidase</fullName>
        <ecNumber evidence="3">3.5.1.4</ecNumber>
    </recommendedName>
</protein>
<dbReference type="PANTHER" id="PTHR11895:SF7">
    <property type="entry name" value="GLUTAMYL-TRNA(GLN) AMIDOTRANSFERASE SUBUNIT A, MITOCHONDRIAL"/>
    <property type="match status" value="1"/>
</dbReference>
<evidence type="ECO:0000313" key="6">
    <source>
        <dbReference type="Proteomes" id="UP001479933"/>
    </source>
</evidence>
<evidence type="ECO:0000256" key="1">
    <source>
        <dbReference type="ARBA" id="ARBA00001311"/>
    </source>
</evidence>
<dbReference type="NCBIfam" id="NF004717">
    <property type="entry name" value="PRK06061.1"/>
    <property type="match status" value="1"/>
</dbReference>
<accession>A0ABZ2U5M5</accession>
<dbReference type="RefSeq" id="WP_066170850.1">
    <property type="nucleotide sequence ID" value="NZ_CP136137.1"/>
</dbReference>
<keyword evidence="5" id="KW-0378">Hydrolase</keyword>
<evidence type="ECO:0000259" key="4">
    <source>
        <dbReference type="Pfam" id="PF01425"/>
    </source>
</evidence>
<dbReference type="InterPro" id="IPR020556">
    <property type="entry name" value="Amidase_CS"/>
</dbReference>
<feature type="domain" description="Amidase" evidence="4">
    <location>
        <begin position="24"/>
        <end position="439"/>
    </location>
</feature>
<dbReference type="Pfam" id="PF01425">
    <property type="entry name" value="Amidase"/>
    <property type="match status" value="1"/>
</dbReference>
<evidence type="ECO:0000256" key="3">
    <source>
        <dbReference type="ARBA" id="ARBA00012922"/>
    </source>
</evidence>
<proteinExistence type="inferred from homology"/>
<dbReference type="EMBL" id="CP136137">
    <property type="protein sequence ID" value="WYY08736.1"/>
    <property type="molecule type" value="Genomic_DNA"/>
</dbReference>
<dbReference type="EC" id="3.5.1.4" evidence="3"/>
<name>A0ABZ2U5M5_9ACTN</name>